<protein>
    <recommendedName>
        <fullName evidence="4">Outer membrane lipoprotein-sorting protein</fullName>
    </recommendedName>
</protein>
<sequence>MAVLRNPVLWLCTLVCAVAASVTPAAAQQRPIDKDPVLASEKEVADFERRAKEGITVSELLDIMELAGARYSAEYRKRVASRIVDDHKHLIGEKGNRLWFYSGRNSNKILRRVRKSGTVSFLVTPDAMVQMNEIGLKRSVAMTFYAPTAKPANFSTSRYAFNVSLPDKNSPFADEEVRVTDANISVVSKAFAVSKFYFTISGNRFCEFIEYRTAYFDSNVDREQKWMTRLGQIFAKLFRETDSSAPIVCYYDAYSAKQKKTFQYTESLDHRQIPYWPSTDPVVSSTRVSEREFLAELRREMN</sequence>
<name>A0A844ZTE9_9SPHN</name>
<proteinExistence type="predicted"/>
<dbReference type="RefSeq" id="WP_160604020.1">
    <property type="nucleotide sequence ID" value="NZ_WTYX01000001.1"/>
</dbReference>
<comment type="caution">
    <text evidence="2">The sequence shown here is derived from an EMBL/GenBank/DDBJ whole genome shotgun (WGS) entry which is preliminary data.</text>
</comment>
<feature type="signal peptide" evidence="1">
    <location>
        <begin position="1"/>
        <end position="27"/>
    </location>
</feature>
<gene>
    <name evidence="2" type="ORF">GRI41_07100</name>
</gene>
<keyword evidence="3" id="KW-1185">Reference proteome</keyword>
<evidence type="ECO:0008006" key="4">
    <source>
        <dbReference type="Google" id="ProtNLM"/>
    </source>
</evidence>
<keyword evidence="1" id="KW-0732">Signal</keyword>
<dbReference type="Proteomes" id="UP000442714">
    <property type="component" value="Unassembled WGS sequence"/>
</dbReference>
<accession>A0A844ZTE9</accession>
<evidence type="ECO:0000256" key="1">
    <source>
        <dbReference type="SAM" id="SignalP"/>
    </source>
</evidence>
<feature type="chain" id="PRO_5032997197" description="Outer membrane lipoprotein-sorting protein" evidence="1">
    <location>
        <begin position="28"/>
        <end position="302"/>
    </location>
</feature>
<reference evidence="2 3" key="1">
    <citation type="submission" date="2019-12" db="EMBL/GenBank/DDBJ databases">
        <title>Genomic-based taxomic classification of the family Erythrobacteraceae.</title>
        <authorList>
            <person name="Xu L."/>
        </authorList>
    </citation>
    <scope>NUCLEOTIDE SEQUENCE [LARGE SCALE GENOMIC DNA]</scope>
    <source>
        <strain evidence="2 3">KCTC 52763</strain>
    </source>
</reference>
<dbReference type="AlphaFoldDB" id="A0A844ZTE9"/>
<organism evidence="2 3">
    <name type="scientific">Pontixanthobacter aquaemixtae</name>
    <dbReference type="NCBI Taxonomy" id="1958940"/>
    <lineage>
        <taxon>Bacteria</taxon>
        <taxon>Pseudomonadati</taxon>
        <taxon>Pseudomonadota</taxon>
        <taxon>Alphaproteobacteria</taxon>
        <taxon>Sphingomonadales</taxon>
        <taxon>Erythrobacteraceae</taxon>
        <taxon>Pontixanthobacter</taxon>
    </lineage>
</organism>
<dbReference type="EMBL" id="WTYX01000001">
    <property type="protein sequence ID" value="MXO90582.1"/>
    <property type="molecule type" value="Genomic_DNA"/>
</dbReference>
<evidence type="ECO:0000313" key="2">
    <source>
        <dbReference type="EMBL" id="MXO90582.1"/>
    </source>
</evidence>
<evidence type="ECO:0000313" key="3">
    <source>
        <dbReference type="Proteomes" id="UP000442714"/>
    </source>
</evidence>